<dbReference type="InParanoid" id="A0A0C2XA66"/>
<reference evidence="1 2" key="1">
    <citation type="submission" date="2014-04" db="EMBL/GenBank/DDBJ databases">
        <title>Evolutionary Origins and Diversification of the Mycorrhizal Mutualists.</title>
        <authorList>
            <consortium name="DOE Joint Genome Institute"/>
            <consortium name="Mycorrhizal Genomics Consortium"/>
            <person name="Kohler A."/>
            <person name="Kuo A."/>
            <person name="Nagy L.G."/>
            <person name="Floudas D."/>
            <person name="Copeland A."/>
            <person name="Barry K.W."/>
            <person name="Cichocki N."/>
            <person name="Veneault-Fourrey C."/>
            <person name="LaButti K."/>
            <person name="Lindquist E.A."/>
            <person name="Lipzen A."/>
            <person name="Lundell T."/>
            <person name="Morin E."/>
            <person name="Murat C."/>
            <person name="Riley R."/>
            <person name="Ohm R."/>
            <person name="Sun H."/>
            <person name="Tunlid A."/>
            <person name="Henrissat B."/>
            <person name="Grigoriev I.V."/>
            <person name="Hibbett D.S."/>
            <person name="Martin F."/>
        </authorList>
    </citation>
    <scope>NUCLEOTIDE SEQUENCE [LARGE SCALE GENOMIC DNA]</scope>
    <source>
        <strain evidence="1 2">Koide BX008</strain>
    </source>
</reference>
<accession>A0A0C2XA66</accession>
<dbReference type="EMBL" id="KN818222">
    <property type="protein sequence ID" value="KIL71282.1"/>
    <property type="molecule type" value="Genomic_DNA"/>
</dbReference>
<evidence type="ECO:0000313" key="1">
    <source>
        <dbReference type="EMBL" id="KIL71282.1"/>
    </source>
</evidence>
<keyword evidence="2" id="KW-1185">Reference proteome</keyword>
<dbReference type="AlphaFoldDB" id="A0A0C2XA66"/>
<proteinExistence type="predicted"/>
<organism evidence="1 2">
    <name type="scientific">Amanita muscaria (strain Koide BX008)</name>
    <dbReference type="NCBI Taxonomy" id="946122"/>
    <lineage>
        <taxon>Eukaryota</taxon>
        <taxon>Fungi</taxon>
        <taxon>Dikarya</taxon>
        <taxon>Basidiomycota</taxon>
        <taxon>Agaricomycotina</taxon>
        <taxon>Agaricomycetes</taxon>
        <taxon>Agaricomycetidae</taxon>
        <taxon>Agaricales</taxon>
        <taxon>Pluteineae</taxon>
        <taxon>Amanitaceae</taxon>
        <taxon>Amanita</taxon>
    </lineage>
</organism>
<dbReference type="HOGENOM" id="CLU_2405242_0_0_1"/>
<sequence>PCPYYASIMRRILPNHPPPCSLTARKQFLPSYDSSISAPLGKVLGDRRIKLQAAGNLIQVNWLLHGNSVCPSLQSLMPVSYRSADLYYPNDGL</sequence>
<evidence type="ECO:0000313" key="2">
    <source>
        <dbReference type="Proteomes" id="UP000054549"/>
    </source>
</evidence>
<protein>
    <submittedName>
        <fullName evidence="1">Uncharacterized protein</fullName>
    </submittedName>
</protein>
<dbReference type="Proteomes" id="UP000054549">
    <property type="component" value="Unassembled WGS sequence"/>
</dbReference>
<gene>
    <name evidence="1" type="ORF">M378DRAFT_154824</name>
</gene>
<feature type="non-terminal residue" evidence="1">
    <location>
        <position position="1"/>
    </location>
</feature>
<name>A0A0C2XA66_AMAMK</name>